<accession>A0A151HEL5</accession>
<feature type="non-terminal residue" evidence="1">
    <location>
        <position position="1"/>
    </location>
</feature>
<dbReference type="Proteomes" id="UP000075225">
    <property type="component" value="Unassembled WGS sequence"/>
</dbReference>
<comment type="caution">
    <text evidence="1">The sequence shown here is derived from an EMBL/GenBank/DDBJ whole genome shotgun (WGS) entry which is preliminary data.</text>
</comment>
<evidence type="ECO:0000313" key="2">
    <source>
        <dbReference type="Proteomes" id="UP000075225"/>
    </source>
</evidence>
<dbReference type="VEuPathDB" id="ToxoDB:TGPRC2_236780B"/>
<evidence type="ECO:0000313" key="1">
    <source>
        <dbReference type="EMBL" id="KYK67812.1"/>
    </source>
</evidence>
<feature type="non-terminal residue" evidence="1">
    <location>
        <position position="12"/>
    </location>
</feature>
<dbReference type="EMBL" id="AHZP02001295">
    <property type="protein sequence ID" value="KYK67812.1"/>
    <property type="molecule type" value="Genomic_DNA"/>
</dbReference>
<protein>
    <submittedName>
        <fullName evidence="1">Zinc finger, C3HC4 type (RING finger) domain-containing protein</fullName>
    </submittedName>
</protein>
<name>A0A151HEL5_TOXGO</name>
<sequence length="12" mass="1466">GLYFRPRRRASS</sequence>
<proteinExistence type="predicted"/>
<reference evidence="2" key="1">
    <citation type="submission" date="2016-03" db="EMBL/GenBank/DDBJ databases">
        <authorList>
            <person name="Sibley D."/>
            <person name="Venepally P."/>
            <person name="Karamycheva S."/>
            <person name="Hadjithomas M."/>
            <person name="Khan A."/>
            <person name="Brunk B."/>
            <person name="Roos D."/>
            <person name="Caler E."/>
            <person name="Lorenzi H."/>
        </authorList>
    </citation>
    <scope>NUCLEOTIDE SEQUENCE [LARGE SCALE GENOMIC DNA]</scope>
    <source>
        <strain evidence="2">TgCatPRC2</strain>
    </source>
</reference>
<organism evidence="1 2">
    <name type="scientific">Toxoplasma gondii TgCatPRC2</name>
    <dbReference type="NCBI Taxonomy" id="1130821"/>
    <lineage>
        <taxon>Eukaryota</taxon>
        <taxon>Sar</taxon>
        <taxon>Alveolata</taxon>
        <taxon>Apicomplexa</taxon>
        <taxon>Conoidasida</taxon>
        <taxon>Coccidia</taxon>
        <taxon>Eucoccidiorida</taxon>
        <taxon>Eimeriorina</taxon>
        <taxon>Sarcocystidae</taxon>
        <taxon>Toxoplasma</taxon>
    </lineage>
</organism>
<gene>
    <name evidence="1" type="ORF">TGPRC2_236780B</name>
</gene>